<keyword evidence="1" id="KW-0812">Transmembrane</keyword>
<evidence type="ECO:0000256" key="1">
    <source>
        <dbReference type="SAM" id="Phobius"/>
    </source>
</evidence>
<keyword evidence="3" id="KW-1185">Reference proteome</keyword>
<dbReference type="EMBL" id="BAAARV010000141">
    <property type="protein sequence ID" value="GAA2394936.1"/>
    <property type="molecule type" value="Genomic_DNA"/>
</dbReference>
<dbReference type="InterPro" id="IPR026467">
    <property type="entry name" value="Ser/Gly_Cys_C_dom"/>
</dbReference>
<protein>
    <recommendedName>
        <fullName evidence="4">TIGR04222 domain-containing membrane protein</fullName>
    </recommendedName>
</protein>
<gene>
    <name evidence="2" type="ORF">GCM10010170_109290</name>
</gene>
<evidence type="ECO:0008006" key="4">
    <source>
        <dbReference type="Google" id="ProtNLM"/>
    </source>
</evidence>
<organism evidence="2 3">
    <name type="scientific">Dactylosporangium salmoneum</name>
    <dbReference type="NCBI Taxonomy" id="53361"/>
    <lineage>
        <taxon>Bacteria</taxon>
        <taxon>Bacillati</taxon>
        <taxon>Actinomycetota</taxon>
        <taxon>Actinomycetes</taxon>
        <taxon>Micromonosporales</taxon>
        <taxon>Micromonosporaceae</taxon>
        <taxon>Dactylosporangium</taxon>
    </lineage>
</organism>
<proteinExistence type="predicted"/>
<feature type="transmembrane region" description="Helical" evidence="1">
    <location>
        <begin position="125"/>
        <end position="143"/>
    </location>
</feature>
<name>A0ABP5V6A2_9ACTN</name>
<evidence type="ECO:0000313" key="3">
    <source>
        <dbReference type="Proteomes" id="UP001501444"/>
    </source>
</evidence>
<sequence>MDGGKSPTPIEVAQVAGGGRAATRVAFIMLYRRKLVTPDGRGRLTRSGGANRTGGSLERALFNGLLGTVAPAEVLLQPKVRRELTDLRQRLEGDGLLRPWWARIAFPLVLLTLPPYAVARTGLPPLAAIPVVLAGVAAAAFFVPRRRPAGARLLRRLRAEHAALATAEDLDPDEAGLAAALFGRRVMAAVAGPAWLGGGLAGGGRWSREARQNSATYGQWTAEAMGQIDHQNPTSPF</sequence>
<keyword evidence="1" id="KW-0472">Membrane</keyword>
<comment type="caution">
    <text evidence="2">The sequence shown here is derived from an EMBL/GenBank/DDBJ whole genome shotgun (WGS) entry which is preliminary data.</text>
</comment>
<keyword evidence="1" id="KW-1133">Transmembrane helix</keyword>
<evidence type="ECO:0000313" key="2">
    <source>
        <dbReference type="EMBL" id="GAA2394936.1"/>
    </source>
</evidence>
<dbReference type="NCBIfam" id="TIGR04222">
    <property type="entry name" value="near_uncomplex"/>
    <property type="match status" value="1"/>
</dbReference>
<dbReference type="Proteomes" id="UP001501444">
    <property type="component" value="Unassembled WGS sequence"/>
</dbReference>
<accession>A0ABP5V6A2</accession>
<reference evidence="3" key="1">
    <citation type="journal article" date="2019" name="Int. J. Syst. Evol. Microbiol.">
        <title>The Global Catalogue of Microorganisms (GCM) 10K type strain sequencing project: providing services to taxonomists for standard genome sequencing and annotation.</title>
        <authorList>
            <consortium name="The Broad Institute Genomics Platform"/>
            <consortium name="The Broad Institute Genome Sequencing Center for Infectious Disease"/>
            <person name="Wu L."/>
            <person name="Ma J."/>
        </authorList>
    </citation>
    <scope>NUCLEOTIDE SEQUENCE [LARGE SCALE GENOMIC DNA]</scope>
    <source>
        <strain evidence="3">JCM 3272</strain>
    </source>
</reference>